<evidence type="ECO:0000313" key="2">
    <source>
        <dbReference type="Proteomes" id="UP000217726"/>
    </source>
</evidence>
<evidence type="ECO:0008006" key="3">
    <source>
        <dbReference type="Google" id="ProtNLM"/>
    </source>
</evidence>
<accession>A0A285EL53</accession>
<dbReference type="Proteomes" id="UP000217726">
    <property type="component" value="Unassembled WGS sequence"/>
</dbReference>
<proteinExistence type="predicted"/>
<gene>
    <name evidence="1" type="ORF">SAMN06295989_101115</name>
</gene>
<organism evidence="1 2">
    <name type="scientific">Methanohalophilus euhalobius</name>
    <dbReference type="NCBI Taxonomy" id="51203"/>
    <lineage>
        <taxon>Archaea</taxon>
        <taxon>Methanobacteriati</taxon>
        <taxon>Methanobacteriota</taxon>
        <taxon>Stenosarchaea group</taxon>
        <taxon>Methanomicrobia</taxon>
        <taxon>Methanosarcinales</taxon>
        <taxon>Methanosarcinaceae</taxon>
        <taxon>Methanohalophilus</taxon>
    </lineage>
</organism>
<name>A0A285EL53_9EURY</name>
<keyword evidence="2" id="KW-1185">Reference proteome</keyword>
<dbReference type="RefSeq" id="WP_341539126.1">
    <property type="nucleotide sequence ID" value="NZ_OBDR01000001.1"/>
</dbReference>
<reference evidence="2" key="1">
    <citation type="submission" date="2017-09" db="EMBL/GenBank/DDBJ databases">
        <authorList>
            <person name="Varghese N."/>
            <person name="Submissions S."/>
        </authorList>
    </citation>
    <scope>NUCLEOTIDE SEQUENCE [LARGE SCALE GENOMIC DNA]</scope>
    <source>
        <strain evidence="2">WG-1MB</strain>
    </source>
</reference>
<dbReference type="EMBL" id="OBDR01000001">
    <property type="protein sequence ID" value="SNX99815.1"/>
    <property type="molecule type" value="Genomic_DNA"/>
</dbReference>
<dbReference type="AlphaFoldDB" id="A0A285EL53"/>
<dbReference type="Gene3D" id="3.40.50.1970">
    <property type="match status" value="1"/>
</dbReference>
<evidence type="ECO:0000313" key="1">
    <source>
        <dbReference type="EMBL" id="SNX99815.1"/>
    </source>
</evidence>
<protein>
    <recommendedName>
        <fullName evidence="3">1-(5-phosphoribosyl)-5-amino-4-imidazole-carboxylate (AIR) carboxylase</fullName>
    </recommendedName>
</protein>
<sequence>MEEGQGEAALYSMLQSCSVLSVVNIDAGFVAGSFAGRIANTVADAREQTDSVVIEN</sequence>